<keyword evidence="2" id="KW-0813">Transport</keyword>
<evidence type="ECO:0000313" key="9">
    <source>
        <dbReference type="EMBL" id="GAA0392327.1"/>
    </source>
</evidence>
<accession>A0ABN0YEF8</accession>
<dbReference type="CDD" id="cd17321">
    <property type="entry name" value="MFS_MMR_MDR_like"/>
    <property type="match status" value="1"/>
</dbReference>
<keyword evidence="6 7" id="KW-0472">Membrane</keyword>
<evidence type="ECO:0000256" key="7">
    <source>
        <dbReference type="SAM" id="Phobius"/>
    </source>
</evidence>
<feature type="transmembrane region" description="Helical" evidence="7">
    <location>
        <begin position="164"/>
        <end position="186"/>
    </location>
</feature>
<evidence type="ECO:0000313" key="10">
    <source>
        <dbReference type="Proteomes" id="UP001500340"/>
    </source>
</evidence>
<evidence type="ECO:0000256" key="6">
    <source>
        <dbReference type="ARBA" id="ARBA00023136"/>
    </source>
</evidence>
<feature type="domain" description="Major facilitator superfamily (MFS) profile" evidence="8">
    <location>
        <begin position="11"/>
        <end position="492"/>
    </location>
</feature>
<organism evidence="9 10">
    <name type="scientific">Paenibacillus motobuensis</name>
    <dbReference type="NCBI Taxonomy" id="295324"/>
    <lineage>
        <taxon>Bacteria</taxon>
        <taxon>Bacillati</taxon>
        <taxon>Bacillota</taxon>
        <taxon>Bacilli</taxon>
        <taxon>Bacillales</taxon>
        <taxon>Paenibacillaceae</taxon>
        <taxon>Paenibacillus</taxon>
    </lineage>
</organism>
<dbReference type="Gene3D" id="1.20.1250.20">
    <property type="entry name" value="MFS general substrate transporter like domains"/>
    <property type="match status" value="1"/>
</dbReference>
<feature type="transmembrane region" description="Helical" evidence="7">
    <location>
        <begin position="329"/>
        <end position="347"/>
    </location>
</feature>
<dbReference type="Gene3D" id="1.20.1720.10">
    <property type="entry name" value="Multidrug resistance protein D"/>
    <property type="match status" value="1"/>
</dbReference>
<dbReference type="InterPro" id="IPR020846">
    <property type="entry name" value="MFS_dom"/>
</dbReference>
<dbReference type="Proteomes" id="UP001500340">
    <property type="component" value="Unassembled WGS sequence"/>
</dbReference>
<keyword evidence="10" id="KW-1185">Reference proteome</keyword>
<evidence type="ECO:0000256" key="4">
    <source>
        <dbReference type="ARBA" id="ARBA00022692"/>
    </source>
</evidence>
<dbReference type="PRINTS" id="PR01036">
    <property type="entry name" value="TCRTETB"/>
</dbReference>
<feature type="transmembrane region" description="Helical" evidence="7">
    <location>
        <begin position="53"/>
        <end position="70"/>
    </location>
</feature>
<dbReference type="EMBL" id="BAAACX010000009">
    <property type="protein sequence ID" value="GAA0392327.1"/>
    <property type="molecule type" value="Genomic_DNA"/>
</dbReference>
<gene>
    <name evidence="9" type="ORF">GCM10008933_23990</name>
</gene>
<sequence>MINQVKQRWWVLGALAVGILAVGLDMTILNLALPVVATELHATNGELQWFADAYNLVFAAMLLPAGLLGDRWGRKKLLIIGLVMFGAASVVCAYASSSWELIAGRALLGLGAAFLVPLSMSIIPVLFSEQERPKAIGTWMMANALGIPLGPIVGGWLLNHYWWGSVFLINIPLVIIALIAVILLLPETRSEVKQRVDLIGILASSLGLVSLTYGVIEIGEKGWGNVAALSTMIGGILCLGLFTLWEKLTKQPLVDPSLFQSSKFTWGSILAAIISFTMFGVLFVTPQYFQAVQGVDALGSGLRLLPLVIGLLLGAPLSDKLQLKLGTRVTLTLGFFILVTGLVVGTNTGANSGYGFTSIWLTIVGLGIGLTLPAAMDIAMSALSTEHSGIGSALIMSLRQVGGTMGVAILGTILGTYYRNHVDLNGLPKEAAEYVQRSVSSGVAVAQKFDSTVLLSSVRASFVTGMEMMLWVCGGAAALGMLLSVICIQKKTNSNMTSELKQNYE</sequence>
<feature type="transmembrane region" description="Helical" evidence="7">
    <location>
        <begin position="359"/>
        <end position="380"/>
    </location>
</feature>
<dbReference type="NCBIfam" id="TIGR00711">
    <property type="entry name" value="efflux_EmrB"/>
    <property type="match status" value="1"/>
</dbReference>
<feature type="transmembrane region" description="Helical" evidence="7">
    <location>
        <begin position="102"/>
        <end position="127"/>
    </location>
</feature>
<dbReference type="InterPro" id="IPR004638">
    <property type="entry name" value="EmrB-like"/>
</dbReference>
<evidence type="ECO:0000256" key="2">
    <source>
        <dbReference type="ARBA" id="ARBA00022448"/>
    </source>
</evidence>
<feature type="transmembrane region" description="Helical" evidence="7">
    <location>
        <begin position="401"/>
        <end position="418"/>
    </location>
</feature>
<dbReference type="SUPFAM" id="SSF103473">
    <property type="entry name" value="MFS general substrate transporter"/>
    <property type="match status" value="1"/>
</dbReference>
<protein>
    <submittedName>
        <fullName evidence="9">DHA2 family efflux MFS transporter permease subunit</fullName>
    </submittedName>
</protein>
<proteinExistence type="predicted"/>
<feature type="transmembrane region" description="Helical" evidence="7">
    <location>
        <begin position="139"/>
        <end position="158"/>
    </location>
</feature>
<feature type="transmembrane region" description="Helical" evidence="7">
    <location>
        <begin position="222"/>
        <end position="245"/>
    </location>
</feature>
<feature type="transmembrane region" description="Helical" evidence="7">
    <location>
        <begin position="198"/>
        <end position="216"/>
    </location>
</feature>
<evidence type="ECO:0000256" key="3">
    <source>
        <dbReference type="ARBA" id="ARBA00022475"/>
    </source>
</evidence>
<evidence type="ECO:0000259" key="8">
    <source>
        <dbReference type="PROSITE" id="PS50850"/>
    </source>
</evidence>
<keyword evidence="3" id="KW-1003">Cell membrane</keyword>
<feature type="transmembrane region" description="Helical" evidence="7">
    <location>
        <begin position="77"/>
        <end position="96"/>
    </location>
</feature>
<keyword evidence="4 7" id="KW-0812">Transmembrane</keyword>
<dbReference type="InterPro" id="IPR011701">
    <property type="entry name" value="MFS"/>
</dbReference>
<feature type="transmembrane region" description="Helical" evidence="7">
    <location>
        <begin position="266"/>
        <end position="285"/>
    </location>
</feature>
<feature type="transmembrane region" description="Helical" evidence="7">
    <location>
        <begin position="468"/>
        <end position="488"/>
    </location>
</feature>
<dbReference type="RefSeq" id="WP_343861299.1">
    <property type="nucleotide sequence ID" value="NZ_BAAACX010000009.1"/>
</dbReference>
<reference evidence="9 10" key="1">
    <citation type="journal article" date="2019" name="Int. J. Syst. Evol. Microbiol.">
        <title>The Global Catalogue of Microorganisms (GCM) 10K type strain sequencing project: providing services to taxonomists for standard genome sequencing and annotation.</title>
        <authorList>
            <consortium name="The Broad Institute Genomics Platform"/>
            <consortium name="The Broad Institute Genome Sequencing Center for Infectious Disease"/>
            <person name="Wu L."/>
            <person name="Ma J."/>
        </authorList>
    </citation>
    <scope>NUCLEOTIDE SEQUENCE [LARGE SCALE GENOMIC DNA]</scope>
    <source>
        <strain evidence="9 10">JCM 12774</strain>
    </source>
</reference>
<comment type="caution">
    <text evidence="9">The sequence shown here is derived from an EMBL/GenBank/DDBJ whole genome shotgun (WGS) entry which is preliminary data.</text>
</comment>
<evidence type="ECO:0000256" key="5">
    <source>
        <dbReference type="ARBA" id="ARBA00022989"/>
    </source>
</evidence>
<dbReference type="Pfam" id="PF07690">
    <property type="entry name" value="MFS_1"/>
    <property type="match status" value="1"/>
</dbReference>
<name>A0ABN0YEF8_9BACL</name>
<dbReference type="PANTHER" id="PTHR42718">
    <property type="entry name" value="MAJOR FACILITATOR SUPERFAMILY MULTIDRUG TRANSPORTER MFSC"/>
    <property type="match status" value="1"/>
</dbReference>
<evidence type="ECO:0000256" key="1">
    <source>
        <dbReference type="ARBA" id="ARBA00004651"/>
    </source>
</evidence>
<feature type="transmembrane region" description="Helical" evidence="7">
    <location>
        <begin position="297"/>
        <end position="317"/>
    </location>
</feature>
<comment type="subcellular location">
    <subcellularLocation>
        <location evidence="1">Cell membrane</location>
        <topology evidence="1">Multi-pass membrane protein</topology>
    </subcellularLocation>
</comment>
<dbReference type="InterPro" id="IPR036259">
    <property type="entry name" value="MFS_trans_sf"/>
</dbReference>
<feature type="transmembrane region" description="Helical" evidence="7">
    <location>
        <begin position="9"/>
        <end position="33"/>
    </location>
</feature>
<dbReference type="PANTHER" id="PTHR42718:SF42">
    <property type="entry name" value="EXPORT PROTEIN"/>
    <property type="match status" value="1"/>
</dbReference>
<keyword evidence="5 7" id="KW-1133">Transmembrane helix</keyword>
<dbReference type="PROSITE" id="PS50850">
    <property type="entry name" value="MFS"/>
    <property type="match status" value="1"/>
</dbReference>